<dbReference type="AlphaFoldDB" id="A0A0F7JML5"/>
<dbReference type="Gene3D" id="6.10.140.190">
    <property type="match status" value="1"/>
</dbReference>
<dbReference type="InterPro" id="IPR036390">
    <property type="entry name" value="WH_DNA-bd_sf"/>
</dbReference>
<dbReference type="OrthoDB" id="8595425at2"/>
<dbReference type="Gene3D" id="1.10.10.10">
    <property type="entry name" value="Winged helix-like DNA-binding domain superfamily/Winged helix DNA-binding domain"/>
    <property type="match status" value="1"/>
</dbReference>
<dbReference type="InterPro" id="IPR036388">
    <property type="entry name" value="WH-like_DNA-bd_sf"/>
</dbReference>
<reference evidence="3 4" key="1">
    <citation type="submission" date="2015-01" db="EMBL/GenBank/DDBJ databases">
        <title>Deinococcus soli/N5/whole genome sequencing.</title>
        <authorList>
            <person name="Kim M.K."/>
            <person name="Srinivasan S."/>
            <person name="Lee J.-J."/>
        </authorList>
    </citation>
    <scope>NUCLEOTIDE SEQUENCE [LARGE SCALE GENOMIC DNA]</scope>
    <source>
        <strain evidence="3 4">N5</strain>
    </source>
</reference>
<accession>A0A0F7JML5</accession>
<dbReference type="PANTHER" id="PTHR43252:SF6">
    <property type="entry name" value="NEGATIVE TRANSCRIPTION REGULATOR PADR"/>
    <property type="match status" value="1"/>
</dbReference>
<organism evidence="3 4">
    <name type="scientific">Deinococcus soli</name>
    <name type="common">ex Cha et al. 2016</name>
    <dbReference type="NCBI Taxonomy" id="1309411"/>
    <lineage>
        <taxon>Bacteria</taxon>
        <taxon>Thermotogati</taxon>
        <taxon>Deinococcota</taxon>
        <taxon>Deinococci</taxon>
        <taxon>Deinococcales</taxon>
        <taxon>Deinococcaceae</taxon>
        <taxon>Deinococcus</taxon>
    </lineage>
</organism>
<dbReference type="EMBL" id="CP011389">
    <property type="protein sequence ID" value="AKH16614.1"/>
    <property type="molecule type" value="Genomic_DNA"/>
</dbReference>
<gene>
    <name evidence="3" type="ORF">SY84_05590</name>
</gene>
<evidence type="ECO:0000313" key="3">
    <source>
        <dbReference type="EMBL" id="AKH16614.1"/>
    </source>
</evidence>
<protein>
    <submittedName>
        <fullName evidence="3">PadR family transcriptional regulator</fullName>
    </submittedName>
</protein>
<evidence type="ECO:0000259" key="2">
    <source>
        <dbReference type="Pfam" id="PF10400"/>
    </source>
</evidence>
<dbReference type="RefSeq" id="WP_046843188.1">
    <property type="nucleotide sequence ID" value="NZ_CP011389.1"/>
</dbReference>
<dbReference type="Proteomes" id="UP000034024">
    <property type="component" value="Chromosome"/>
</dbReference>
<sequence length="179" mass="20305">MPDATLGPSAFIVLGFLNHAGPATAYDLKRWADDSVGFFWTFPRSQLYAEPQRLVTLGLLTETQEESGRRRRLYAVTDAGRAALSEWRRSPAGMPELRDPGLLRIFFTPAGDHAALRELAAGQLQQHQERLDTYHAMLRADPCGWADKPPFTRTLRMGELYEQACLTFWQEVLDDLRPE</sequence>
<feature type="domain" description="Transcription regulator PadR C-terminal" evidence="2">
    <location>
        <begin position="97"/>
        <end position="176"/>
    </location>
</feature>
<dbReference type="Pfam" id="PF03551">
    <property type="entry name" value="PadR"/>
    <property type="match status" value="1"/>
</dbReference>
<evidence type="ECO:0000313" key="4">
    <source>
        <dbReference type="Proteomes" id="UP000034024"/>
    </source>
</evidence>
<feature type="domain" description="Transcription regulator PadR N-terminal" evidence="1">
    <location>
        <begin position="13"/>
        <end position="85"/>
    </location>
</feature>
<name>A0A0F7JML5_9DEIO</name>
<dbReference type="KEGG" id="dch:SY84_05590"/>
<dbReference type="Pfam" id="PF10400">
    <property type="entry name" value="Vir_act_alpha_C"/>
    <property type="match status" value="1"/>
</dbReference>
<dbReference type="PANTHER" id="PTHR43252">
    <property type="entry name" value="TRANSCRIPTIONAL REGULATOR YQJI"/>
    <property type="match status" value="1"/>
</dbReference>
<dbReference type="InterPro" id="IPR005149">
    <property type="entry name" value="Tscrpt_reg_PadR_N"/>
</dbReference>
<proteinExistence type="predicted"/>
<dbReference type="SUPFAM" id="SSF46785">
    <property type="entry name" value="Winged helix' DNA-binding domain"/>
    <property type="match status" value="1"/>
</dbReference>
<dbReference type="InterPro" id="IPR018309">
    <property type="entry name" value="Tscrpt_reg_PadR_C"/>
</dbReference>
<dbReference type="PATRIC" id="fig|1309411.5.peg.1146"/>
<keyword evidence="4" id="KW-1185">Reference proteome</keyword>
<evidence type="ECO:0000259" key="1">
    <source>
        <dbReference type="Pfam" id="PF03551"/>
    </source>
</evidence>